<dbReference type="PANTHER" id="PTHR47997:SF31">
    <property type="entry name" value="MYB TRANSCRIPTION FACTOR"/>
    <property type="match status" value="1"/>
</dbReference>
<evidence type="ECO:0000259" key="8">
    <source>
        <dbReference type="PROSITE" id="PS51294"/>
    </source>
</evidence>
<protein>
    <submittedName>
        <fullName evidence="9">Myb protein</fullName>
    </submittedName>
</protein>
<gene>
    <name evidence="9" type="ORF">CTI12_AA582510</name>
</gene>
<feature type="domain" description="HTH myb-type" evidence="8">
    <location>
        <begin position="330"/>
        <end position="384"/>
    </location>
</feature>
<organism evidence="9 10">
    <name type="scientific">Artemisia annua</name>
    <name type="common">Sweet wormwood</name>
    <dbReference type="NCBI Taxonomy" id="35608"/>
    <lineage>
        <taxon>Eukaryota</taxon>
        <taxon>Viridiplantae</taxon>
        <taxon>Streptophyta</taxon>
        <taxon>Embryophyta</taxon>
        <taxon>Tracheophyta</taxon>
        <taxon>Spermatophyta</taxon>
        <taxon>Magnoliopsida</taxon>
        <taxon>eudicotyledons</taxon>
        <taxon>Gunneridae</taxon>
        <taxon>Pentapetalae</taxon>
        <taxon>asterids</taxon>
        <taxon>campanulids</taxon>
        <taxon>Asterales</taxon>
        <taxon>Asteraceae</taxon>
        <taxon>Asteroideae</taxon>
        <taxon>Anthemideae</taxon>
        <taxon>Artemisiinae</taxon>
        <taxon>Artemisia</taxon>
    </lineage>
</organism>
<evidence type="ECO:0000256" key="3">
    <source>
        <dbReference type="ARBA" id="ARBA00023015"/>
    </source>
</evidence>
<dbReference type="GO" id="GO:0003677">
    <property type="term" value="F:DNA binding"/>
    <property type="evidence" value="ECO:0007669"/>
    <property type="project" value="UniProtKB-KW"/>
</dbReference>
<keyword evidence="2" id="KW-0677">Repeat</keyword>
<dbReference type="PANTHER" id="PTHR47997">
    <property type="entry name" value="MYB DOMAIN PROTEIN 55"/>
    <property type="match status" value="1"/>
</dbReference>
<reference evidence="9 10" key="1">
    <citation type="journal article" date="2018" name="Mol. Plant">
        <title>The genome of Artemisia annua provides insight into the evolution of Asteraceae family and artemisinin biosynthesis.</title>
        <authorList>
            <person name="Shen Q."/>
            <person name="Zhang L."/>
            <person name="Liao Z."/>
            <person name="Wang S."/>
            <person name="Yan T."/>
            <person name="Shi P."/>
            <person name="Liu M."/>
            <person name="Fu X."/>
            <person name="Pan Q."/>
            <person name="Wang Y."/>
            <person name="Lv Z."/>
            <person name="Lu X."/>
            <person name="Zhang F."/>
            <person name="Jiang W."/>
            <person name="Ma Y."/>
            <person name="Chen M."/>
            <person name="Hao X."/>
            <person name="Li L."/>
            <person name="Tang Y."/>
            <person name="Lv G."/>
            <person name="Zhou Y."/>
            <person name="Sun X."/>
            <person name="Brodelius P.E."/>
            <person name="Rose J.K.C."/>
            <person name="Tang K."/>
        </authorList>
    </citation>
    <scope>NUCLEOTIDE SEQUENCE [LARGE SCALE GENOMIC DNA]</scope>
    <source>
        <strain evidence="10">cv. Huhao1</strain>
        <tissue evidence="9">Leaf</tissue>
    </source>
</reference>
<keyword evidence="4" id="KW-0238">DNA-binding</keyword>
<comment type="caution">
    <text evidence="9">The sequence shown here is derived from an EMBL/GenBank/DDBJ whole genome shotgun (WGS) entry which is preliminary data.</text>
</comment>
<name>A0A2U1KNS4_ARTAN</name>
<dbReference type="CDD" id="cd00167">
    <property type="entry name" value="SANT"/>
    <property type="match status" value="2"/>
</dbReference>
<dbReference type="PROSITE" id="PS51294">
    <property type="entry name" value="HTH_MYB"/>
    <property type="match status" value="2"/>
</dbReference>
<keyword evidence="5" id="KW-0804">Transcription</keyword>
<evidence type="ECO:0000259" key="7">
    <source>
        <dbReference type="PROSITE" id="PS50090"/>
    </source>
</evidence>
<proteinExistence type="predicted"/>
<accession>A0A2U1KNS4</accession>
<evidence type="ECO:0000256" key="2">
    <source>
        <dbReference type="ARBA" id="ARBA00022737"/>
    </source>
</evidence>
<evidence type="ECO:0000256" key="5">
    <source>
        <dbReference type="ARBA" id="ARBA00023163"/>
    </source>
</evidence>
<evidence type="ECO:0000256" key="4">
    <source>
        <dbReference type="ARBA" id="ARBA00023125"/>
    </source>
</evidence>
<dbReference type="EMBL" id="PKPP01015760">
    <property type="protein sequence ID" value="PWA38313.1"/>
    <property type="molecule type" value="Genomic_DNA"/>
</dbReference>
<feature type="domain" description="Myb-like" evidence="7">
    <location>
        <begin position="263"/>
        <end position="329"/>
    </location>
</feature>
<dbReference type="FunFam" id="1.10.10.60:FF:000185">
    <property type="entry name" value="MYB transcription factor"/>
    <property type="match status" value="1"/>
</dbReference>
<dbReference type="FunFam" id="1.10.10.60:FF:000348">
    <property type="entry name" value="Transcription factor MYB26"/>
    <property type="match status" value="1"/>
</dbReference>
<dbReference type="InterPro" id="IPR051953">
    <property type="entry name" value="Plant_SW-associated_TFs"/>
</dbReference>
<dbReference type="Gene3D" id="1.10.10.60">
    <property type="entry name" value="Homeodomain-like"/>
    <property type="match status" value="2"/>
</dbReference>
<comment type="subcellular location">
    <subcellularLocation>
        <location evidence="1">Nucleus</location>
    </subcellularLocation>
</comment>
<evidence type="ECO:0000256" key="6">
    <source>
        <dbReference type="ARBA" id="ARBA00023242"/>
    </source>
</evidence>
<dbReference type="STRING" id="35608.A0A2U1KNS4"/>
<keyword evidence="6" id="KW-0539">Nucleus</keyword>
<dbReference type="Pfam" id="PF00249">
    <property type="entry name" value="Myb_DNA-binding"/>
    <property type="match status" value="2"/>
</dbReference>
<dbReference type="PROSITE" id="PS50090">
    <property type="entry name" value="MYB_LIKE"/>
    <property type="match status" value="2"/>
</dbReference>
<dbReference type="OrthoDB" id="2143914at2759"/>
<dbReference type="InterPro" id="IPR001005">
    <property type="entry name" value="SANT/Myb"/>
</dbReference>
<feature type="domain" description="Myb-like" evidence="7">
    <location>
        <begin position="330"/>
        <end position="380"/>
    </location>
</feature>
<dbReference type="AlphaFoldDB" id="A0A2U1KNS4"/>
<dbReference type="SMART" id="SM00717">
    <property type="entry name" value="SANT"/>
    <property type="match status" value="2"/>
</dbReference>
<dbReference type="InterPro" id="IPR017930">
    <property type="entry name" value="Myb_dom"/>
</dbReference>
<sequence length="586" mass="64522">MSNLEEGSISMSDPIVKDNVGFDLGELAACMSHLKDQEVGKSGVSQLRKAARVLRNPSLESFVNAPVKDHNTSATKAYTVFTNPNVESGRGGSLYTPKFGPAATIPKQVKPVSLAPPGGSLCIKQPVSSCATEPRVVTTSYVVEPKANMVISGTNTSSGSGSFGASHVNVAVTTNNTPSAFEQPTFAQPDLNPSNEVVQHGPDVNASQPNGIDQVVLDASKDFEEAMHDIELKNPKNVAATSSPHVVSFKYFTSVFEQPTTLNQKVKRGLWSPEEDEKLIRFITTHGYGCWSEVPEKAGLFLAPPFCLCLSQGLQRCGKSCRLRWINYLRPDIRRGKFTPEEEKLIINLHSVVGNKWAHIASHLPGRTDNEIKNYWNSWIKKKINRKPSSASITTRLSTTSTSLDQTHTDYGYNSTHLSFLNQDLGINNIKQTIQEPVFSSSSTSLFMLDTSGSILEGQNGNCVAQTQYFNDSMWQTNKIQIPELSSQVLNFATNGMYSGYLPPLMENMESMVEEQTCHLNNVEGRECLIQKQHEVNEWVVDQTSQQCPSYLFWDDENQVQLGGEEIVVPSSSNMGHILSSYPTSL</sequence>
<evidence type="ECO:0000313" key="9">
    <source>
        <dbReference type="EMBL" id="PWA38313.1"/>
    </source>
</evidence>
<dbReference type="GO" id="GO:0005634">
    <property type="term" value="C:nucleus"/>
    <property type="evidence" value="ECO:0007669"/>
    <property type="project" value="UniProtKB-SubCell"/>
</dbReference>
<evidence type="ECO:0000313" key="10">
    <source>
        <dbReference type="Proteomes" id="UP000245207"/>
    </source>
</evidence>
<keyword evidence="3" id="KW-0805">Transcription regulation</keyword>
<feature type="domain" description="HTH myb-type" evidence="8">
    <location>
        <begin position="263"/>
        <end position="329"/>
    </location>
</feature>
<dbReference type="Proteomes" id="UP000245207">
    <property type="component" value="Unassembled WGS sequence"/>
</dbReference>
<dbReference type="InterPro" id="IPR009057">
    <property type="entry name" value="Homeodomain-like_sf"/>
</dbReference>
<keyword evidence="10" id="KW-1185">Reference proteome</keyword>
<dbReference type="SUPFAM" id="SSF46689">
    <property type="entry name" value="Homeodomain-like"/>
    <property type="match status" value="1"/>
</dbReference>
<evidence type="ECO:0000256" key="1">
    <source>
        <dbReference type="ARBA" id="ARBA00004123"/>
    </source>
</evidence>